<dbReference type="EMBL" id="CP073721">
    <property type="protein sequence ID" value="UWZ39433.1"/>
    <property type="molecule type" value="Genomic_DNA"/>
</dbReference>
<evidence type="ECO:0000313" key="2">
    <source>
        <dbReference type="Proteomes" id="UP001058271"/>
    </source>
</evidence>
<proteinExistence type="predicted"/>
<accession>A0ABY5ZEP8</accession>
<organism evidence="1 2">
    <name type="scientific">Dactylosporangium roseum</name>
    <dbReference type="NCBI Taxonomy" id="47989"/>
    <lineage>
        <taxon>Bacteria</taxon>
        <taxon>Bacillati</taxon>
        <taxon>Actinomycetota</taxon>
        <taxon>Actinomycetes</taxon>
        <taxon>Micromonosporales</taxon>
        <taxon>Micromonosporaceae</taxon>
        <taxon>Dactylosporangium</taxon>
    </lineage>
</organism>
<evidence type="ECO:0000313" key="1">
    <source>
        <dbReference type="EMBL" id="UWZ39433.1"/>
    </source>
</evidence>
<dbReference type="RefSeq" id="WP_260728838.1">
    <property type="nucleotide sequence ID" value="NZ_BAAABS010000089.1"/>
</dbReference>
<keyword evidence="2" id="KW-1185">Reference proteome</keyword>
<protein>
    <recommendedName>
        <fullName evidence="3">Lantibiotic dehydratase N-terminal domain-containing protein</fullName>
    </recommendedName>
</protein>
<name>A0ABY5ZEP8_9ACTN</name>
<dbReference type="Proteomes" id="UP001058271">
    <property type="component" value="Chromosome"/>
</dbReference>
<sequence>MTPDPASHLIRLAPVVAWRRGTVPFAALHALTPNRTWALLTEVYELRQQRAAVRDRLLAVLRRTVPAVPRAPRRQLLRLGRDLFNDRVPAPESIMVAQALLARPHLAELRSWLRDRTRQDELLAMARSVVGDESRAGRRALATVAGMEDFQCAAQLTDRVMGRKAAAFAISAGQSGQTPRELRKVENTLVNLAYRAALKPSPFAGFTTVGLWRRGTDQTGTGPPRSARLTRVNRLLLDWIADVLAEHGDIDDLLDIRLNNTAVRAGGHLEFLTCPQYPPDPRSPGDRFASVLLHGPAARVVELLVDGPLAQHDLLGLMIAEGLDSTAARAVIEHLVACGACERSVGVPDQEPDYAATVAERLATDPHGASVLSVLVETERSFPAATPVQRVELLDAFAVAVDRLQHRYGLAEPHRDAMRTPVFEDVGQHSPPTNWSELHVYDNAGDFAWLHRFLPLFDDALLAWLGLYRAFVNLFGEATECADLLEFYRAYLSLSPVEARQLHSGWGDPCVTAVHKLRNQVTRWLRQESSRESVTLDPAWLDEICATYPAFVPPWESATHKVQVLSHPGGRTGLVLNEIRSGWGSFYARGCELAERAGGITPPHRETLRRHIAERAPRQADLVAVLGQNSNVHPRVTPFVLEYPGARCHADDNALRLRDLAVRADPVRRRLVLINRIDGEPITLMPLNHLHPAAAPDLYRFLYTFAPTARYKGDLWVPLVDRAAGEDGRSLRLPRVEVADIVVQRRTWLLPIEPVRAALAGPRDDVALLLAGLEWQRAHAIPERSFVRLAGPPSGDRPDKPHYVDIRNPFLLRALRNRVRAAGRATHLVLQECLPDVDSYGPGAVTRSAEEVAFEINLSVE</sequence>
<reference evidence="1" key="1">
    <citation type="submission" date="2021-04" db="EMBL/GenBank/DDBJ databases">
        <title>Biosynthetic gene clusters of Dactylosporangioum roseum.</title>
        <authorList>
            <person name="Hartkoorn R.C."/>
            <person name="Beaudoing E."/>
            <person name="Hot D."/>
            <person name="Moureu S."/>
        </authorList>
    </citation>
    <scope>NUCLEOTIDE SEQUENCE</scope>
    <source>
        <strain evidence="1">NRRL B-16295</strain>
    </source>
</reference>
<evidence type="ECO:0008006" key="3">
    <source>
        <dbReference type="Google" id="ProtNLM"/>
    </source>
</evidence>
<gene>
    <name evidence="1" type="ORF">Drose_15030</name>
</gene>